<dbReference type="Proteomes" id="UP000326163">
    <property type="component" value="Genome"/>
</dbReference>
<accession>A0A5P8DBZ7</accession>
<feature type="compositionally biased region" description="Basic and acidic residues" evidence="1">
    <location>
        <begin position="72"/>
        <end position="82"/>
    </location>
</feature>
<organism evidence="2 3">
    <name type="scientific">Mycobacterium phage Smooch</name>
    <dbReference type="NCBI Taxonomy" id="2652896"/>
    <lineage>
        <taxon>Viruses</taxon>
        <taxon>Duplodnaviria</taxon>
        <taxon>Heunggongvirae</taxon>
        <taxon>Uroviricota</taxon>
        <taxon>Caudoviricetes</taxon>
        <taxon>Corndogvirus</taxon>
        <taxon>Mycobacterium phage Corndog</taxon>
    </lineage>
</organism>
<evidence type="ECO:0000256" key="1">
    <source>
        <dbReference type="SAM" id="MobiDB-lite"/>
    </source>
</evidence>
<feature type="region of interest" description="Disordered" evidence="1">
    <location>
        <begin position="1"/>
        <end position="25"/>
    </location>
</feature>
<evidence type="ECO:0008006" key="4">
    <source>
        <dbReference type="Google" id="ProtNLM"/>
    </source>
</evidence>
<name>A0A5P8DBZ7_BPMCO</name>
<feature type="region of interest" description="Disordered" evidence="1">
    <location>
        <begin position="72"/>
        <end position="99"/>
    </location>
</feature>
<sequence length="99" mass="10800">MTDVNEGVRNPNTPDGEESTGVAAAAESGDELQLLYAIRNKLASAIEDCPVRDLSPLTRRLQDTVKEIRELEERRAKERSSKEASSGGASDKWDPSAEL</sequence>
<reference evidence="2 3" key="1">
    <citation type="submission" date="2019-09" db="EMBL/GenBank/DDBJ databases">
        <authorList>
            <person name="Cruz T."/>
            <person name="Bhardwaj A."/>
            <person name="Birdinc S."/>
            <person name="Bormett K."/>
            <person name="Burke B."/>
            <person name="Callin M."/>
            <person name="Chagpar M."/>
            <person name="Cline E."/>
            <person name="Crank I."/>
            <person name="Damge R."/>
            <person name="Dejoie J."/>
            <person name="Delisi D."/>
            <person name="Everett N."/>
            <person name="Fu C."/>
            <person name="Garimella S."/>
            <person name="Georgiev A.N."/>
            <person name="Hand M."/>
            <person name="Harris A."/>
            <person name="Howard B."/>
            <person name="Ischinger J."/>
            <person name="Jaeger M."/>
            <person name="Jammer K."/>
            <person name="Jang J."/>
            <person name="Jiang C."/>
            <person name="Johnson L."/>
            <person name="Jones C."/>
            <person name="Joseph G."/>
            <person name="Kim E.B."/>
            <person name="Lietzke E."/>
            <person name="Liu S."/>
            <person name="Liu M."/>
            <person name="Martinez E."/>
            <person name="Martinez M."/>
            <person name="Mavrenovic B."/>
            <person name="McCrea K."/>
            <person name="Mehling M."/>
            <person name="Murphy A."/>
            <person name="Myers K."/>
            <person name="Nguyen Q."/>
            <person name="O'Neill M."/>
            <person name="Oparah L."/>
            <person name="Pandolfi P."/>
            <person name="Patil N."/>
            <person name="Pineau M."/>
            <person name="San Martin Lopez J."/>
            <person name="Sanders E."/>
            <person name="Selvia G."/>
            <person name="Snyder K."/>
            <person name="Sorrell T."/>
            <person name="Torres S."/>
            <person name="Trigg L."/>
            <person name="Troyer K."/>
            <person name="Turner K."/>
            <person name="Vu B."/>
            <person name="Wilson R."/>
            <person name="Wollensak R."/>
            <person name="Wyss Y.T."/>
            <person name="Yoo E."/>
            <person name="Zhao N."/>
            <person name="Bell S.K."/>
            <person name="Chan J.Y."/>
            <person name="Kerstiens E.A."/>
            <person name="Krampen J.M."/>
            <person name="Larson A.M."/>
            <person name="Reuhs M.P."/>
            <person name="Riedel J.T."/>
            <person name="Sanchez C."/>
            <person name="Smith G.V."/>
            <person name="Okekeogbu I.O."/>
            <person name="Clase K.L."/>
            <person name="Gainey M.D."/>
            <person name="Garlena R.A."/>
            <person name="Russell D.A."/>
            <person name="Pope W.H."/>
            <person name="Jacobs-Sera D."/>
            <person name="Hatfull G.F."/>
        </authorList>
    </citation>
    <scope>NUCLEOTIDE SEQUENCE [LARGE SCALE GENOMIC DNA]</scope>
</reference>
<evidence type="ECO:0000313" key="2">
    <source>
        <dbReference type="EMBL" id="QFP96523.1"/>
    </source>
</evidence>
<proteinExistence type="predicted"/>
<protein>
    <recommendedName>
        <fullName evidence="4">Terminase small subunit</fullName>
    </recommendedName>
</protein>
<dbReference type="EMBL" id="MN428052">
    <property type="protein sequence ID" value="QFP96523.1"/>
    <property type="molecule type" value="Genomic_DNA"/>
</dbReference>
<evidence type="ECO:0000313" key="3">
    <source>
        <dbReference type="Proteomes" id="UP000326163"/>
    </source>
</evidence>
<gene>
    <name evidence="2" type="primary">32</name>
    <name evidence="2" type="ORF">SEA_SMOOCH_32</name>
</gene>